<evidence type="ECO:0000313" key="2">
    <source>
        <dbReference type="EMBL" id="KAK4195592.1"/>
    </source>
</evidence>
<keyword evidence="3" id="KW-1185">Reference proteome</keyword>
<feature type="region of interest" description="Disordered" evidence="1">
    <location>
        <begin position="279"/>
        <end position="396"/>
    </location>
</feature>
<sequence>MRNENQPTHTNTTVSRRDTTNPSREQATHDGTLSHERDLTAREVEFDVVALPRTVLNGSANDADDDESDEEDWMEAFRRENGLSLEDEEQTGQQQGLTEPEEGNGQEPEVPETADDDSLFGGDLDENLGQIDAQPLLDSEDTAGDALDAEWARLTVEMDAQVEQESEIIEPAVEIPTIGKVEADNHPPPLDVSPEPAVPRQQQPAPTRARAAPAQKVPVRQRSVDMEHVSAAVRRAAGNHKVFAWQGNDQKTYLESVRNQYKPPKRSADEEVELVEQRFRKRIRPSGPGTSEGLPIVIEDDDDGKQQSPQPRLPTPNTRGSTAETALVVDDGNDVPAPVLAPAPGPMANQPQHGHMWSGFRPPAPLPAGYPQPQPQHHHQPQPQPFPKRQLPVQNGYPFAGALQPLAVQQLPLLLGTAPPQHQWPAGHPQQLVVPQPNGMGQAQQQLPVTGPAQQHYLLGGNQAIPQQPATMAQQNFGQQQNLGSQGYQQQPRYRFYAPLPQGNVPQAGAAYALPNAHPNPNPLGSQPVVAPQAQGNAPRTVMVSQIPNDYLFPNGYQPGPNNGWNM</sequence>
<feature type="compositionally biased region" description="Basic and acidic residues" evidence="1">
    <location>
        <begin position="26"/>
        <end position="45"/>
    </location>
</feature>
<name>A0AAN7ARA0_9PEZI</name>
<dbReference type="Proteomes" id="UP001303160">
    <property type="component" value="Unassembled WGS sequence"/>
</dbReference>
<evidence type="ECO:0000313" key="3">
    <source>
        <dbReference type="Proteomes" id="UP001303160"/>
    </source>
</evidence>
<dbReference type="EMBL" id="MU864008">
    <property type="protein sequence ID" value="KAK4195592.1"/>
    <property type="molecule type" value="Genomic_DNA"/>
</dbReference>
<protein>
    <submittedName>
        <fullName evidence="2">Uncharacterized protein</fullName>
    </submittedName>
</protein>
<reference evidence="2" key="2">
    <citation type="submission" date="2023-05" db="EMBL/GenBank/DDBJ databases">
        <authorList>
            <consortium name="Lawrence Berkeley National Laboratory"/>
            <person name="Steindorff A."/>
            <person name="Hensen N."/>
            <person name="Bonometti L."/>
            <person name="Westerberg I."/>
            <person name="Brannstrom I.O."/>
            <person name="Guillou S."/>
            <person name="Cros-Aarteil S."/>
            <person name="Calhoun S."/>
            <person name="Haridas S."/>
            <person name="Kuo A."/>
            <person name="Mondo S."/>
            <person name="Pangilinan J."/>
            <person name="Riley R."/>
            <person name="Labutti K."/>
            <person name="Andreopoulos B."/>
            <person name="Lipzen A."/>
            <person name="Chen C."/>
            <person name="Yanf M."/>
            <person name="Daum C."/>
            <person name="Ng V."/>
            <person name="Clum A."/>
            <person name="Ohm R."/>
            <person name="Martin F."/>
            <person name="Silar P."/>
            <person name="Natvig D."/>
            <person name="Lalanne C."/>
            <person name="Gautier V."/>
            <person name="Ament-Velasquez S.L."/>
            <person name="Kruys A."/>
            <person name="Hutchinson M.I."/>
            <person name="Powell A.J."/>
            <person name="Barry K."/>
            <person name="Miller A.N."/>
            <person name="Grigoriev I.V."/>
            <person name="Debuchy R."/>
            <person name="Gladieux P."/>
            <person name="Thoren M.H."/>
            <person name="Johannesson H."/>
        </authorList>
    </citation>
    <scope>NUCLEOTIDE SEQUENCE</scope>
    <source>
        <strain evidence="2">CBS 315.58</strain>
    </source>
</reference>
<feature type="compositionally biased region" description="Polar residues" evidence="1">
    <location>
        <begin position="306"/>
        <end position="324"/>
    </location>
</feature>
<feature type="compositionally biased region" description="Polar residues" evidence="1">
    <location>
        <begin position="1"/>
        <end position="25"/>
    </location>
</feature>
<dbReference type="AlphaFoldDB" id="A0AAN7ARA0"/>
<reference evidence="2" key="1">
    <citation type="journal article" date="2023" name="Mol. Phylogenet. Evol.">
        <title>Genome-scale phylogeny and comparative genomics of the fungal order Sordariales.</title>
        <authorList>
            <person name="Hensen N."/>
            <person name="Bonometti L."/>
            <person name="Westerberg I."/>
            <person name="Brannstrom I.O."/>
            <person name="Guillou S."/>
            <person name="Cros-Aarteil S."/>
            <person name="Calhoun S."/>
            <person name="Haridas S."/>
            <person name="Kuo A."/>
            <person name="Mondo S."/>
            <person name="Pangilinan J."/>
            <person name="Riley R."/>
            <person name="LaButti K."/>
            <person name="Andreopoulos B."/>
            <person name="Lipzen A."/>
            <person name="Chen C."/>
            <person name="Yan M."/>
            <person name="Daum C."/>
            <person name="Ng V."/>
            <person name="Clum A."/>
            <person name="Steindorff A."/>
            <person name="Ohm R.A."/>
            <person name="Martin F."/>
            <person name="Silar P."/>
            <person name="Natvig D.O."/>
            <person name="Lalanne C."/>
            <person name="Gautier V."/>
            <person name="Ament-Velasquez S.L."/>
            <person name="Kruys A."/>
            <person name="Hutchinson M.I."/>
            <person name="Powell A.J."/>
            <person name="Barry K."/>
            <person name="Miller A.N."/>
            <person name="Grigoriev I.V."/>
            <person name="Debuchy R."/>
            <person name="Gladieux P."/>
            <person name="Hiltunen Thoren M."/>
            <person name="Johannesson H."/>
        </authorList>
    </citation>
    <scope>NUCLEOTIDE SEQUENCE</scope>
    <source>
        <strain evidence="2">CBS 315.58</strain>
    </source>
</reference>
<feature type="region of interest" description="Disordered" evidence="1">
    <location>
        <begin position="1"/>
        <end position="144"/>
    </location>
</feature>
<feature type="compositionally biased region" description="Acidic residues" evidence="1">
    <location>
        <begin position="62"/>
        <end position="74"/>
    </location>
</feature>
<feature type="region of interest" description="Disordered" evidence="1">
    <location>
        <begin position="163"/>
        <end position="225"/>
    </location>
</feature>
<comment type="caution">
    <text evidence="2">The sequence shown here is derived from an EMBL/GenBank/DDBJ whole genome shotgun (WGS) entry which is preliminary data.</text>
</comment>
<feature type="compositionally biased region" description="Low complexity" evidence="1">
    <location>
        <begin position="194"/>
        <end position="215"/>
    </location>
</feature>
<feature type="compositionally biased region" description="Pro residues" evidence="1">
    <location>
        <begin position="362"/>
        <end position="374"/>
    </location>
</feature>
<accession>A0AAN7ARA0</accession>
<organism evidence="2 3">
    <name type="scientific">Triangularia verruculosa</name>
    <dbReference type="NCBI Taxonomy" id="2587418"/>
    <lineage>
        <taxon>Eukaryota</taxon>
        <taxon>Fungi</taxon>
        <taxon>Dikarya</taxon>
        <taxon>Ascomycota</taxon>
        <taxon>Pezizomycotina</taxon>
        <taxon>Sordariomycetes</taxon>
        <taxon>Sordariomycetidae</taxon>
        <taxon>Sordariales</taxon>
        <taxon>Podosporaceae</taxon>
        <taxon>Triangularia</taxon>
    </lineage>
</organism>
<proteinExistence type="predicted"/>
<gene>
    <name evidence="2" type="ORF">QBC40DRAFT_258824</name>
</gene>
<evidence type="ECO:0000256" key="1">
    <source>
        <dbReference type="SAM" id="MobiDB-lite"/>
    </source>
</evidence>
<feature type="compositionally biased region" description="Acidic residues" evidence="1">
    <location>
        <begin position="99"/>
        <end position="126"/>
    </location>
</feature>